<dbReference type="Pfam" id="PF00581">
    <property type="entry name" value="Rhodanese"/>
    <property type="match status" value="1"/>
</dbReference>
<sequence length="147" mass="16282">MEEFMPKAIAFASQHTVMVVAWVVVFFGTIYVFIKSMLPGPKEVDQATLTQLINKQNGIIIDLRSTEEFTRGHIAGSQNILPNDIKQKNIGKIAKHTESPVVVVCRSGLTARTSAAQLYKQGFKQVFTLKDGVEGWKAANLPLVKDH</sequence>
<keyword evidence="1" id="KW-0472">Membrane</keyword>
<dbReference type="PROSITE" id="PS50206">
    <property type="entry name" value="RHODANESE_3"/>
    <property type="match status" value="1"/>
</dbReference>
<dbReference type="SMART" id="SM00450">
    <property type="entry name" value="RHOD"/>
    <property type="match status" value="1"/>
</dbReference>
<dbReference type="InterPro" id="IPR001763">
    <property type="entry name" value="Rhodanese-like_dom"/>
</dbReference>
<gene>
    <name evidence="3" type="ORF">ACFFHK_07720</name>
</gene>
<proteinExistence type="predicted"/>
<name>A0ABV6H1U7_9PAST</name>
<dbReference type="Gene3D" id="3.40.250.10">
    <property type="entry name" value="Rhodanese-like domain"/>
    <property type="match status" value="1"/>
</dbReference>
<keyword evidence="1" id="KW-0812">Transmembrane</keyword>
<evidence type="ECO:0000259" key="2">
    <source>
        <dbReference type="PROSITE" id="PS50206"/>
    </source>
</evidence>
<dbReference type="RefSeq" id="WP_382371168.1">
    <property type="nucleotide sequence ID" value="NZ_JBHLWB010000008.1"/>
</dbReference>
<accession>A0ABV6H1U7</accession>
<dbReference type="PANTHER" id="PTHR43031">
    <property type="entry name" value="FAD-DEPENDENT OXIDOREDUCTASE"/>
    <property type="match status" value="1"/>
</dbReference>
<organism evidence="3 4">
    <name type="scientific">Gallibacterium trehalosifermentans</name>
    <dbReference type="NCBI Taxonomy" id="516935"/>
    <lineage>
        <taxon>Bacteria</taxon>
        <taxon>Pseudomonadati</taxon>
        <taxon>Pseudomonadota</taxon>
        <taxon>Gammaproteobacteria</taxon>
        <taxon>Pasteurellales</taxon>
        <taxon>Pasteurellaceae</taxon>
        <taxon>Gallibacterium</taxon>
    </lineage>
</organism>
<evidence type="ECO:0000256" key="1">
    <source>
        <dbReference type="SAM" id="Phobius"/>
    </source>
</evidence>
<dbReference type="EMBL" id="JBHLWB010000008">
    <property type="protein sequence ID" value="MFC0309589.1"/>
    <property type="molecule type" value="Genomic_DNA"/>
</dbReference>
<feature type="domain" description="Rhodanese" evidence="2">
    <location>
        <begin position="54"/>
        <end position="145"/>
    </location>
</feature>
<protein>
    <submittedName>
        <fullName evidence="3">Rhodanese-like domain-containing protein</fullName>
    </submittedName>
</protein>
<keyword evidence="4" id="KW-1185">Reference proteome</keyword>
<evidence type="ECO:0000313" key="3">
    <source>
        <dbReference type="EMBL" id="MFC0309589.1"/>
    </source>
</evidence>
<dbReference type="CDD" id="cd00158">
    <property type="entry name" value="RHOD"/>
    <property type="match status" value="1"/>
</dbReference>
<dbReference type="PANTHER" id="PTHR43031:SF18">
    <property type="entry name" value="RHODANESE-RELATED SULFURTRANSFERASES"/>
    <property type="match status" value="1"/>
</dbReference>
<dbReference type="Proteomes" id="UP001589767">
    <property type="component" value="Unassembled WGS sequence"/>
</dbReference>
<feature type="transmembrane region" description="Helical" evidence="1">
    <location>
        <begin position="12"/>
        <end position="34"/>
    </location>
</feature>
<evidence type="ECO:0000313" key="4">
    <source>
        <dbReference type="Proteomes" id="UP001589767"/>
    </source>
</evidence>
<dbReference type="InterPro" id="IPR036873">
    <property type="entry name" value="Rhodanese-like_dom_sf"/>
</dbReference>
<comment type="caution">
    <text evidence="3">The sequence shown here is derived from an EMBL/GenBank/DDBJ whole genome shotgun (WGS) entry which is preliminary data.</text>
</comment>
<dbReference type="SUPFAM" id="SSF52821">
    <property type="entry name" value="Rhodanese/Cell cycle control phosphatase"/>
    <property type="match status" value="1"/>
</dbReference>
<dbReference type="InterPro" id="IPR050229">
    <property type="entry name" value="GlpE_sulfurtransferase"/>
</dbReference>
<reference evidence="3 4" key="1">
    <citation type="submission" date="2024-09" db="EMBL/GenBank/DDBJ databases">
        <authorList>
            <person name="Sun Q."/>
            <person name="Mori K."/>
        </authorList>
    </citation>
    <scope>NUCLEOTIDE SEQUENCE [LARGE SCALE GENOMIC DNA]</scope>
    <source>
        <strain evidence="3 4">CCM 7539</strain>
    </source>
</reference>
<keyword evidence="1" id="KW-1133">Transmembrane helix</keyword>